<reference evidence="1" key="2">
    <citation type="journal article" date="2015" name="Fish Shellfish Immunol.">
        <title>Early steps in the European eel (Anguilla anguilla)-Vibrio vulnificus interaction in the gills: Role of the RtxA13 toxin.</title>
        <authorList>
            <person name="Callol A."/>
            <person name="Pajuelo D."/>
            <person name="Ebbesson L."/>
            <person name="Teles M."/>
            <person name="MacKenzie S."/>
            <person name="Amaro C."/>
        </authorList>
    </citation>
    <scope>NUCLEOTIDE SEQUENCE</scope>
</reference>
<accession>A0A0E9QGP4</accession>
<dbReference type="EMBL" id="GBXM01092521">
    <property type="protein sequence ID" value="JAH16056.1"/>
    <property type="molecule type" value="Transcribed_RNA"/>
</dbReference>
<evidence type="ECO:0000313" key="1">
    <source>
        <dbReference type="EMBL" id="JAH16056.1"/>
    </source>
</evidence>
<dbReference type="AlphaFoldDB" id="A0A0E9QGP4"/>
<name>A0A0E9QGP4_ANGAN</name>
<protein>
    <submittedName>
        <fullName evidence="1">Uncharacterized protein</fullName>
    </submittedName>
</protein>
<sequence length="16" mass="1999">MLNYDATWLLEDFRVI</sequence>
<proteinExistence type="predicted"/>
<reference evidence="1" key="1">
    <citation type="submission" date="2014-11" db="EMBL/GenBank/DDBJ databases">
        <authorList>
            <person name="Amaro Gonzalez C."/>
        </authorList>
    </citation>
    <scope>NUCLEOTIDE SEQUENCE</scope>
</reference>
<organism evidence="1">
    <name type="scientific">Anguilla anguilla</name>
    <name type="common">European freshwater eel</name>
    <name type="synonym">Muraena anguilla</name>
    <dbReference type="NCBI Taxonomy" id="7936"/>
    <lineage>
        <taxon>Eukaryota</taxon>
        <taxon>Metazoa</taxon>
        <taxon>Chordata</taxon>
        <taxon>Craniata</taxon>
        <taxon>Vertebrata</taxon>
        <taxon>Euteleostomi</taxon>
        <taxon>Actinopterygii</taxon>
        <taxon>Neopterygii</taxon>
        <taxon>Teleostei</taxon>
        <taxon>Anguilliformes</taxon>
        <taxon>Anguillidae</taxon>
        <taxon>Anguilla</taxon>
    </lineage>
</organism>